<proteinExistence type="predicted"/>
<evidence type="ECO:0000313" key="3">
    <source>
        <dbReference type="Proteomes" id="UP000275408"/>
    </source>
</evidence>
<dbReference type="Pfam" id="PF20479">
    <property type="entry name" value="TMEM128"/>
    <property type="match status" value="1"/>
</dbReference>
<feature type="transmembrane region" description="Helical" evidence="1">
    <location>
        <begin position="153"/>
        <end position="172"/>
    </location>
</feature>
<accession>A0A3M6T785</accession>
<evidence type="ECO:0008006" key="4">
    <source>
        <dbReference type="Google" id="ProtNLM"/>
    </source>
</evidence>
<feature type="transmembrane region" description="Helical" evidence="1">
    <location>
        <begin position="60"/>
        <end position="79"/>
    </location>
</feature>
<comment type="caution">
    <text evidence="2">The sequence shown here is derived from an EMBL/GenBank/DDBJ whole genome shotgun (WGS) entry which is preliminary data.</text>
</comment>
<reference evidence="2 3" key="1">
    <citation type="journal article" date="2018" name="Sci. Rep.">
        <title>Comparative analysis of the Pocillopora damicornis genome highlights role of immune system in coral evolution.</title>
        <authorList>
            <person name="Cunning R."/>
            <person name="Bay R.A."/>
            <person name="Gillette P."/>
            <person name="Baker A.C."/>
            <person name="Traylor-Knowles N."/>
        </authorList>
    </citation>
    <scope>NUCLEOTIDE SEQUENCE [LARGE SCALE GENOMIC DNA]</scope>
    <source>
        <strain evidence="2">RSMAS</strain>
        <tissue evidence="2">Whole animal</tissue>
    </source>
</reference>
<keyword evidence="1" id="KW-1133">Transmembrane helix</keyword>
<name>A0A3M6T785_POCDA</name>
<dbReference type="OrthoDB" id="58903at2759"/>
<dbReference type="AlphaFoldDB" id="A0A3M6T785"/>
<organism evidence="2 3">
    <name type="scientific">Pocillopora damicornis</name>
    <name type="common">Cauliflower coral</name>
    <name type="synonym">Millepora damicornis</name>
    <dbReference type="NCBI Taxonomy" id="46731"/>
    <lineage>
        <taxon>Eukaryota</taxon>
        <taxon>Metazoa</taxon>
        <taxon>Cnidaria</taxon>
        <taxon>Anthozoa</taxon>
        <taxon>Hexacorallia</taxon>
        <taxon>Scleractinia</taxon>
        <taxon>Astrocoeniina</taxon>
        <taxon>Pocilloporidae</taxon>
        <taxon>Pocillopora</taxon>
    </lineage>
</organism>
<feature type="transmembrane region" description="Helical" evidence="1">
    <location>
        <begin position="126"/>
        <end position="147"/>
    </location>
</feature>
<dbReference type="PANTHER" id="PTHR31134">
    <property type="entry name" value="TRANSMEMBRANE PROTEIN 128"/>
    <property type="match status" value="1"/>
</dbReference>
<keyword evidence="1" id="KW-0472">Membrane</keyword>
<keyword evidence="1" id="KW-0812">Transmembrane</keyword>
<dbReference type="EMBL" id="RCHS01004180">
    <property type="protein sequence ID" value="RMX37211.1"/>
    <property type="molecule type" value="Genomic_DNA"/>
</dbReference>
<evidence type="ECO:0000256" key="1">
    <source>
        <dbReference type="SAM" id="Phobius"/>
    </source>
</evidence>
<dbReference type="PANTHER" id="PTHR31134:SF1">
    <property type="entry name" value="TRANSMEMBRANE PROTEIN 128"/>
    <property type="match status" value="1"/>
</dbReference>
<dbReference type="InterPro" id="IPR033579">
    <property type="entry name" value="TMEM128"/>
</dbReference>
<gene>
    <name evidence="2" type="ORF">pdam_00019032</name>
</gene>
<protein>
    <recommendedName>
        <fullName evidence="4">Transmembrane protein 128</fullName>
    </recommendedName>
</protein>
<sequence>YQKMAFKDRSKLNDDLQEALLRRRDIRYDSLLNKRAREEGERLLRENDPASKSRINPHSVFWMIAAIAVFYYTDFYVAVRFDPRIHRLWLYIGGALIGFNLCVGCYCVLWLSYYKKITDWEKHSPYIIPIATASFIVGMICSIYALWPVWKFLTPFITFTMFMGVIFLATLIPV</sequence>
<evidence type="ECO:0000313" key="2">
    <source>
        <dbReference type="EMBL" id="RMX37211.1"/>
    </source>
</evidence>
<feature type="non-terminal residue" evidence="2">
    <location>
        <position position="1"/>
    </location>
</feature>
<feature type="transmembrane region" description="Helical" evidence="1">
    <location>
        <begin position="91"/>
        <end position="114"/>
    </location>
</feature>
<dbReference type="Proteomes" id="UP000275408">
    <property type="component" value="Unassembled WGS sequence"/>
</dbReference>
<keyword evidence="3" id="KW-1185">Reference proteome</keyword>